<dbReference type="GO" id="GO:0006817">
    <property type="term" value="P:phosphate ion transport"/>
    <property type="evidence" value="ECO:0007669"/>
    <property type="project" value="UniProtKB-KW"/>
</dbReference>
<comment type="similarity">
    <text evidence="2 7">Belongs to the PhoU family.</text>
</comment>
<dbReference type="InterPro" id="IPR028366">
    <property type="entry name" value="PhoU"/>
</dbReference>
<dbReference type="AlphaFoldDB" id="A0A9D1ANR8"/>
<dbReference type="FunFam" id="1.20.58.220:FF:000004">
    <property type="entry name" value="Phosphate-specific transport system accessory protein PhoU"/>
    <property type="match status" value="1"/>
</dbReference>
<comment type="subunit">
    <text evidence="3 7">Homodimer.</text>
</comment>
<protein>
    <recommendedName>
        <fullName evidence="7">Phosphate-specific transport system accessory protein PhoU</fullName>
    </recommendedName>
</protein>
<dbReference type="PANTHER" id="PTHR42930">
    <property type="entry name" value="PHOSPHATE-SPECIFIC TRANSPORT SYSTEM ACCESSORY PROTEIN PHOU"/>
    <property type="match status" value="1"/>
</dbReference>
<dbReference type="PIRSF" id="PIRSF003107">
    <property type="entry name" value="PhoU"/>
    <property type="match status" value="1"/>
</dbReference>
<evidence type="ECO:0000259" key="8">
    <source>
        <dbReference type="Pfam" id="PF01895"/>
    </source>
</evidence>
<dbReference type="InterPro" id="IPR026022">
    <property type="entry name" value="PhoU_dom"/>
</dbReference>
<evidence type="ECO:0000256" key="5">
    <source>
        <dbReference type="ARBA" id="ARBA00022490"/>
    </source>
</evidence>
<evidence type="ECO:0000256" key="1">
    <source>
        <dbReference type="ARBA" id="ARBA00004496"/>
    </source>
</evidence>
<sequence>MRKNFDEELLELGTLLTEMGSAAENAIDTVIASLTDANSEIAEKALAITKNMDQMERDIENRCLKLLLRQQPVAHDLRTVSAALKMVTDLQRIGDQCANIAEMSHLLTSRGGMVKHEEIRTMAQKAASMVKQSIAAYVTHDEGAAARVVELDDEVDDLFLTVKGELVELMVKNRSEADQAIDLIIIAKYLERIADHAVNIAQWATYCVTGEIQPTN</sequence>
<comment type="subcellular location">
    <subcellularLocation>
        <location evidence="1 7">Cytoplasm</location>
    </subcellularLocation>
</comment>
<feature type="domain" description="PhoU" evidence="8">
    <location>
        <begin position="119"/>
        <end position="204"/>
    </location>
</feature>
<comment type="function">
    <text evidence="7">Plays a role in the regulation of phosphate uptake.</text>
</comment>
<dbReference type="SUPFAM" id="SSF109755">
    <property type="entry name" value="PhoU-like"/>
    <property type="match status" value="1"/>
</dbReference>
<dbReference type="EMBL" id="DVGZ01000084">
    <property type="protein sequence ID" value="HIR47568.1"/>
    <property type="molecule type" value="Genomic_DNA"/>
</dbReference>
<name>A0A9D1ANR8_9FIRM</name>
<reference evidence="9" key="2">
    <citation type="journal article" date="2021" name="PeerJ">
        <title>Extensive microbial diversity within the chicken gut microbiome revealed by metagenomics and culture.</title>
        <authorList>
            <person name="Gilroy R."/>
            <person name="Ravi A."/>
            <person name="Getino M."/>
            <person name="Pursley I."/>
            <person name="Horton D.L."/>
            <person name="Alikhan N.F."/>
            <person name="Baker D."/>
            <person name="Gharbi K."/>
            <person name="Hall N."/>
            <person name="Watson M."/>
            <person name="Adriaenssens E.M."/>
            <person name="Foster-Nyarko E."/>
            <person name="Jarju S."/>
            <person name="Secka A."/>
            <person name="Antonio M."/>
            <person name="Oren A."/>
            <person name="Chaudhuri R.R."/>
            <person name="La Ragione R."/>
            <person name="Hildebrand F."/>
            <person name="Pallen M.J."/>
        </authorList>
    </citation>
    <scope>NUCLEOTIDE SEQUENCE</scope>
    <source>
        <strain evidence="9">ChiSxjej1B13-7958</strain>
    </source>
</reference>
<proteinExistence type="inferred from homology"/>
<organism evidence="9 10">
    <name type="scientific">Candidatus Caccousia avicola</name>
    <dbReference type="NCBI Taxonomy" id="2840721"/>
    <lineage>
        <taxon>Bacteria</taxon>
        <taxon>Bacillati</taxon>
        <taxon>Bacillota</taxon>
        <taxon>Clostridia</taxon>
        <taxon>Eubacteriales</taxon>
        <taxon>Oscillospiraceae</taxon>
        <taxon>Oscillospiraceae incertae sedis</taxon>
        <taxon>Candidatus Caccousia</taxon>
    </lineage>
</organism>
<evidence type="ECO:0000256" key="6">
    <source>
        <dbReference type="ARBA" id="ARBA00022592"/>
    </source>
</evidence>
<keyword evidence="5 7" id="KW-0963">Cytoplasm</keyword>
<evidence type="ECO:0000256" key="3">
    <source>
        <dbReference type="ARBA" id="ARBA00011738"/>
    </source>
</evidence>
<keyword evidence="6 7" id="KW-0592">Phosphate transport</keyword>
<gene>
    <name evidence="9" type="primary">phoU</name>
    <name evidence="9" type="ORF">IAB89_07925</name>
</gene>
<evidence type="ECO:0000313" key="9">
    <source>
        <dbReference type="EMBL" id="HIR47568.1"/>
    </source>
</evidence>
<comment type="caution">
    <text evidence="9">The sequence shown here is derived from an EMBL/GenBank/DDBJ whole genome shotgun (WGS) entry which is preliminary data.</text>
</comment>
<dbReference type="Gene3D" id="1.20.58.220">
    <property type="entry name" value="Phosphate transport system protein phou homolog 2, domain 2"/>
    <property type="match status" value="1"/>
</dbReference>
<evidence type="ECO:0000256" key="7">
    <source>
        <dbReference type="PIRNR" id="PIRNR003107"/>
    </source>
</evidence>
<keyword evidence="4 7" id="KW-0813">Transport</keyword>
<accession>A0A9D1ANR8</accession>
<feature type="domain" description="PhoU" evidence="8">
    <location>
        <begin position="16"/>
        <end position="102"/>
    </location>
</feature>
<evidence type="ECO:0000313" key="10">
    <source>
        <dbReference type="Proteomes" id="UP000824242"/>
    </source>
</evidence>
<dbReference type="GO" id="GO:0005737">
    <property type="term" value="C:cytoplasm"/>
    <property type="evidence" value="ECO:0007669"/>
    <property type="project" value="UniProtKB-SubCell"/>
</dbReference>
<evidence type="ECO:0000256" key="2">
    <source>
        <dbReference type="ARBA" id="ARBA00008107"/>
    </source>
</evidence>
<dbReference type="PANTHER" id="PTHR42930:SF3">
    <property type="entry name" value="PHOSPHATE-SPECIFIC TRANSPORT SYSTEM ACCESSORY PROTEIN PHOU"/>
    <property type="match status" value="1"/>
</dbReference>
<evidence type="ECO:0000256" key="4">
    <source>
        <dbReference type="ARBA" id="ARBA00022448"/>
    </source>
</evidence>
<dbReference type="NCBIfam" id="TIGR02135">
    <property type="entry name" value="phoU_full"/>
    <property type="match status" value="1"/>
</dbReference>
<dbReference type="GO" id="GO:0030643">
    <property type="term" value="P:intracellular phosphate ion homeostasis"/>
    <property type="evidence" value="ECO:0007669"/>
    <property type="project" value="InterPro"/>
</dbReference>
<dbReference type="GO" id="GO:0045936">
    <property type="term" value="P:negative regulation of phosphate metabolic process"/>
    <property type="evidence" value="ECO:0007669"/>
    <property type="project" value="InterPro"/>
</dbReference>
<dbReference type="Proteomes" id="UP000824242">
    <property type="component" value="Unassembled WGS sequence"/>
</dbReference>
<dbReference type="Pfam" id="PF01895">
    <property type="entry name" value="PhoU"/>
    <property type="match status" value="2"/>
</dbReference>
<reference evidence="9" key="1">
    <citation type="submission" date="2020-10" db="EMBL/GenBank/DDBJ databases">
        <authorList>
            <person name="Gilroy R."/>
        </authorList>
    </citation>
    <scope>NUCLEOTIDE SEQUENCE</scope>
    <source>
        <strain evidence="9">ChiSxjej1B13-7958</strain>
    </source>
</reference>
<dbReference type="InterPro" id="IPR038078">
    <property type="entry name" value="PhoU-like_sf"/>
</dbReference>